<evidence type="ECO:0000313" key="4">
    <source>
        <dbReference type="WBParaSite" id="TMUE_3000013566.1"/>
    </source>
</evidence>
<dbReference type="AlphaFoldDB" id="A0A5S6R1N9"/>
<protein>
    <submittedName>
        <fullName evidence="4">Uncharacterized protein</fullName>
    </submittedName>
</protein>
<keyword evidence="3" id="KW-1185">Reference proteome</keyword>
<keyword evidence="2" id="KW-0732">Signal</keyword>
<feature type="region of interest" description="Disordered" evidence="1">
    <location>
        <begin position="44"/>
        <end position="69"/>
    </location>
</feature>
<evidence type="ECO:0000256" key="1">
    <source>
        <dbReference type="SAM" id="MobiDB-lite"/>
    </source>
</evidence>
<proteinExistence type="predicted"/>
<organism evidence="3 4">
    <name type="scientific">Trichuris muris</name>
    <name type="common">Mouse whipworm</name>
    <dbReference type="NCBI Taxonomy" id="70415"/>
    <lineage>
        <taxon>Eukaryota</taxon>
        <taxon>Metazoa</taxon>
        <taxon>Ecdysozoa</taxon>
        <taxon>Nematoda</taxon>
        <taxon>Enoplea</taxon>
        <taxon>Dorylaimia</taxon>
        <taxon>Trichinellida</taxon>
        <taxon>Trichuridae</taxon>
        <taxon>Trichuris</taxon>
    </lineage>
</organism>
<feature type="chain" id="PRO_5024289751" evidence="2">
    <location>
        <begin position="21"/>
        <end position="69"/>
    </location>
</feature>
<sequence length="69" mass="7776">MHTLLLLTLFCGTLLEANYAQLISHLLMPLRDFIGDKLFNPSNGDSQTREYGKQNKGSNQVRPPKSCHC</sequence>
<feature type="signal peptide" evidence="2">
    <location>
        <begin position="1"/>
        <end position="20"/>
    </location>
</feature>
<dbReference type="WBParaSite" id="TMUE_3000013566.1">
    <property type="protein sequence ID" value="TMUE_3000013566.1"/>
    <property type="gene ID" value="WBGene00301979"/>
</dbReference>
<dbReference type="Proteomes" id="UP000046395">
    <property type="component" value="Unassembled WGS sequence"/>
</dbReference>
<name>A0A5S6R1N9_TRIMR</name>
<reference evidence="4" key="1">
    <citation type="submission" date="2019-12" db="UniProtKB">
        <authorList>
            <consortium name="WormBaseParasite"/>
        </authorList>
    </citation>
    <scope>IDENTIFICATION</scope>
</reference>
<evidence type="ECO:0000256" key="2">
    <source>
        <dbReference type="SAM" id="SignalP"/>
    </source>
</evidence>
<evidence type="ECO:0000313" key="3">
    <source>
        <dbReference type="Proteomes" id="UP000046395"/>
    </source>
</evidence>
<accession>A0A5S6R1N9</accession>